<dbReference type="InterPro" id="IPR004838">
    <property type="entry name" value="NHTrfase_class1_PyrdxlP-BS"/>
</dbReference>
<comment type="cofactor">
    <cofactor evidence="1">
        <name>pyridoxal 5'-phosphate</name>
        <dbReference type="ChEBI" id="CHEBI:597326"/>
    </cofactor>
</comment>
<dbReference type="GO" id="GO:0004069">
    <property type="term" value="F:L-aspartate:2-oxoglutarate aminotransferase activity"/>
    <property type="evidence" value="ECO:0007669"/>
    <property type="project" value="UniProtKB-EC"/>
</dbReference>
<dbReference type="Gene3D" id="3.40.640.10">
    <property type="entry name" value="Type I PLP-dependent aspartate aminotransferase-like (Major domain)"/>
    <property type="match status" value="1"/>
</dbReference>
<feature type="domain" description="Aminotransferase class I/classII large" evidence="9">
    <location>
        <begin position="52"/>
        <end position="418"/>
    </location>
</feature>
<dbReference type="GO" id="GO:0005829">
    <property type="term" value="C:cytosol"/>
    <property type="evidence" value="ECO:0007669"/>
    <property type="project" value="TreeGrafter"/>
</dbReference>
<feature type="signal peptide" evidence="8">
    <location>
        <begin position="1"/>
        <end position="23"/>
    </location>
</feature>
<evidence type="ECO:0000256" key="8">
    <source>
        <dbReference type="SAM" id="SignalP"/>
    </source>
</evidence>
<protein>
    <recommendedName>
        <fullName evidence="7">Aspartate aminotransferase</fullName>
        <ecNumber evidence="7">2.6.1.1</ecNumber>
    </recommendedName>
</protein>
<evidence type="ECO:0000313" key="11">
    <source>
        <dbReference type="Proteomes" id="UP000192578"/>
    </source>
</evidence>
<evidence type="ECO:0000256" key="5">
    <source>
        <dbReference type="ARBA" id="ARBA00022679"/>
    </source>
</evidence>
<comment type="miscellaneous">
    <text evidence="7">In eukaryotes there are cytoplasmic, mitochondrial and chloroplastic isozymes.</text>
</comment>
<dbReference type="InterPro" id="IPR015424">
    <property type="entry name" value="PyrdxlP-dep_Trfase"/>
</dbReference>
<comment type="subunit">
    <text evidence="3 7">Homodimer.</text>
</comment>
<dbReference type="CDD" id="cd00609">
    <property type="entry name" value="AAT_like"/>
    <property type="match status" value="1"/>
</dbReference>
<feature type="chain" id="PRO_5040719901" description="Aspartate aminotransferase" evidence="8">
    <location>
        <begin position="24"/>
        <end position="427"/>
    </location>
</feature>
<keyword evidence="6" id="KW-0663">Pyridoxal phosphate</keyword>
<dbReference type="Gene3D" id="3.90.1150.10">
    <property type="entry name" value="Aspartate Aminotransferase, domain 1"/>
    <property type="match status" value="1"/>
</dbReference>
<dbReference type="EMBL" id="MTYJ01000200">
    <property type="protein sequence ID" value="OWA50697.1"/>
    <property type="molecule type" value="Genomic_DNA"/>
</dbReference>
<proteinExistence type="inferred from homology"/>
<dbReference type="InterPro" id="IPR015422">
    <property type="entry name" value="PyrdxlP-dep_Trfase_small"/>
</dbReference>
<dbReference type="FunFam" id="3.40.640.10:FF:000066">
    <property type="entry name" value="Aspartate aminotransferase"/>
    <property type="match status" value="1"/>
</dbReference>
<dbReference type="PRINTS" id="PR00799">
    <property type="entry name" value="TRANSAMINASE"/>
</dbReference>
<evidence type="ECO:0000256" key="3">
    <source>
        <dbReference type="ARBA" id="ARBA00011738"/>
    </source>
</evidence>
<comment type="caution">
    <text evidence="10">The sequence shown here is derived from an EMBL/GenBank/DDBJ whole genome shotgun (WGS) entry which is preliminary data.</text>
</comment>
<gene>
    <name evidence="10" type="ORF">BV898_15206</name>
</gene>
<keyword evidence="8" id="KW-0732">Signal</keyword>
<evidence type="ECO:0000256" key="4">
    <source>
        <dbReference type="ARBA" id="ARBA00022576"/>
    </source>
</evidence>
<evidence type="ECO:0000256" key="6">
    <source>
        <dbReference type="ARBA" id="ARBA00022898"/>
    </source>
</evidence>
<comment type="similarity">
    <text evidence="2">Belongs to the class-I pyridoxal-phosphate-dependent aminotransferase family.</text>
</comment>
<name>A0A9X6NAJ8_HYPEX</name>
<sequence length="427" mass="47156">MLPLLLCFGFLVMFFGQVALVGGLQPSLLVSEDKQKLPAGNQTVTASSSWSTLGAGVYRTEEGKPWILPVVKEAVKLLSADPAVNFEYVPMLGLEAFTTAATRLLLGADSPALRDGRAFGVQGIAGTGSLRIAADFLATVVPNLTKVAYISRPGWDNHRLLFTRAGFTEIREYRYWHAAECALDIAGMLEDLGGAPERSVVIFHACAHNPTGVDPTHDQWREILKVVKQRSLFPVFDVAYQGFASGDPDIDAWPVRLFVSEGVELLACQSFAKNFGLYNQRLGNIVIVTANPETVHPIRSQLAIIIRGTFTSPPAYGAQIVARILSDPQLTVQWKADLNTMSTRLMEMRQQLRTRLETKNTPGSWRHLTEQRGMFAFTGLNERQCEYLKTQWHIALLKSGRISLSGLSMQNVERVSQAFYDAVTTIV</sequence>
<dbReference type="SUPFAM" id="SSF53383">
    <property type="entry name" value="PLP-dependent transferases"/>
    <property type="match status" value="1"/>
</dbReference>
<dbReference type="Pfam" id="PF00155">
    <property type="entry name" value="Aminotran_1_2"/>
    <property type="match status" value="1"/>
</dbReference>
<dbReference type="PANTHER" id="PTHR11879:SF55">
    <property type="entry name" value="GLUTAMATE OXALOACETATE TRANSAMINASE 1, ISOFORM B"/>
    <property type="match status" value="1"/>
</dbReference>
<dbReference type="InterPro" id="IPR000796">
    <property type="entry name" value="Asp_trans"/>
</dbReference>
<dbReference type="GO" id="GO:0006532">
    <property type="term" value="P:aspartate biosynthetic process"/>
    <property type="evidence" value="ECO:0007669"/>
    <property type="project" value="TreeGrafter"/>
</dbReference>
<dbReference type="EC" id="2.6.1.1" evidence="7"/>
<organism evidence="10 11">
    <name type="scientific">Hypsibius exemplaris</name>
    <name type="common">Freshwater tardigrade</name>
    <dbReference type="NCBI Taxonomy" id="2072580"/>
    <lineage>
        <taxon>Eukaryota</taxon>
        <taxon>Metazoa</taxon>
        <taxon>Ecdysozoa</taxon>
        <taxon>Tardigrada</taxon>
        <taxon>Eutardigrada</taxon>
        <taxon>Parachela</taxon>
        <taxon>Hypsibioidea</taxon>
        <taxon>Hypsibiidae</taxon>
        <taxon>Hypsibius</taxon>
    </lineage>
</organism>
<reference evidence="11" key="1">
    <citation type="submission" date="2017-01" db="EMBL/GenBank/DDBJ databases">
        <title>Comparative genomics of anhydrobiosis in the tardigrade Hypsibius dujardini.</title>
        <authorList>
            <person name="Yoshida Y."/>
            <person name="Koutsovoulos G."/>
            <person name="Laetsch D."/>
            <person name="Stevens L."/>
            <person name="Kumar S."/>
            <person name="Horikawa D."/>
            <person name="Ishino K."/>
            <person name="Komine S."/>
            <person name="Tomita M."/>
            <person name="Blaxter M."/>
            <person name="Arakawa K."/>
        </authorList>
    </citation>
    <scope>NUCLEOTIDE SEQUENCE [LARGE SCALE GENOMIC DNA]</scope>
    <source>
        <strain evidence="11">Z151</strain>
    </source>
</reference>
<evidence type="ECO:0000256" key="1">
    <source>
        <dbReference type="ARBA" id="ARBA00001933"/>
    </source>
</evidence>
<dbReference type="InterPro" id="IPR004839">
    <property type="entry name" value="Aminotransferase_I/II_large"/>
</dbReference>
<dbReference type="GO" id="GO:0030170">
    <property type="term" value="F:pyridoxal phosphate binding"/>
    <property type="evidence" value="ECO:0007669"/>
    <property type="project" value="InterPro"/>
</dbReference>
<evidence type="ECO:0000259" key="9">
    <source>
        <dbReference type="Pfam" id="PF00155"/>
    </source>
</evidence>
<accession>A0A9X6NAJ8</accession>
<keyword evidence="11" id="KW-1185">Reference proteome</keyword>
<dbReference type="AlphaFoldDB" id="A0A9X6NAJ8"/>
<dbReference type="Proteomes" id="UP000192578">
    <property type="component" value="Unassembled WGS sequence"/>
</dbReference>
<evidence type="ECO:0000313" key="10">
    <source>
        <dbReference type="EMBL" id="OWA50697.1"/>
    </source>
</evidence>
<evidence type="ECO:0000256" key="7">
    <source>
        <dbReference type="RuleBase" id="RU000480"/>
    </source>
</evidence>
<comment type="catalytic activity">
    <reaction evidence="7">
        <text>L-aspartate + 2-oxoglutarate = oxaloacetate + L-glutamate</text>
        <dbReference type="Rhea" id="RHEA:21824"/>
        <dbReference type="ChEBI" id="CHEBI:16452"/>
        <dbReference type="ChEBI" id="CHEBI:16810"/>
        <dbReference type="ChEBI" id="CHEBI:29985"/>
        <dbReference type="ChEBI" id="CHEBI:29991"/>
        <dbReference type="EC" id="2.6.1.1"/>
    </reaction>
</comment>
<evidence type="ECO:0000256" key="2">
    <source>
        <dbReference type="ARBA" id="ARBA00007441"/>
    </source>
</evidence>
<keyword evidence="4 7" id="KW-0032">Aminotransferase</keyword>
<dbReference type="PANTHER" id="PTHR11879">
    <property type="entry name" value="ASPARTATE AMINOTRANSFERASE"/>
    <property type="match status" value="1"/>
</dbReference>
<dbReference type="InterPro" id="IPR015421">
    <property type="entry name" value="PyrdxlP-dep_Trfase_major"/>
</dbReference>
<dbReference type="PROSITE" id="PS00105">
    <property type="entry name" value="AA_TRANSFER_CLASS_1"/>
    <property type="match status" value="1"/>
</dbReference>
<dbReference type="OrthoDB" id="6752799at2759"/>
<keyword evidence="5 7" id="KW-0808">Transferase</keyword>